<keyword evidence="2" id="KW-0812">Transmembrane</keyword>
<reference evidence="3" key="1">
    <citation type="journal article" date="2020" name="mSystems">
        <title>Genome- and Community-Level Interaction Insights into Carbon Utilization and Element Cycling Functions of Hydrothermarchaeota in Hydrothermal Sediment.</title>
        <authorList>
            <person name="Zhou Z."/>
            <person name="Liu Y."/>
            <person name="Xu W."/>
            <person name="Pan J."/>
            <person name="Luo Z.H."/>
            <person name="Li M."/>
        </authorList>
    </citation>
    <scope>NUCLEOTIDE SEQUENCE [LARGE SCALE GENOMIC DNA]</scope>
    <source>
        <strain evidence="3">SpSt-716</strain>
    </source>
</reference>
<evidence type="ECO:0000256" key="2">
    <source>
        <dbReference type="SAM" id="Phobius"/>
    </source>
</evidence>
<gene>
    <name evidence="3" type="ORF">ENU96_06625</name>
</gene>
<feature type="transmembrane region" description="Helical" evidence="2">
    <location>
        <begin position="12"/>
        <end position="30"/>
    </location>
</feature>
<dbReference type="EMBL" id="DTEN01000259">
    <property type="protein sequence ID" value="HGI75331.1"/>
    <property type="molecule type" value="Genomic_DNA"/>
</dbReference>
<feature type="compositionally biased region" description="Basic and acidic residues" evidence="1">
    <location>
        <begin position="61"/>
        <end position="71"/>
    </location>
</feature>
<keyword evidence="2" id="KW-1133">Transmembrane helix</keyword>
<keyword evidence="2" id="KW-0472">Membrane</keyword>
<comment type="caution">
    <text evidence="3">The sequence shown here is derived from an EMBL/GenBank/DDBJ whole genome shotgun (WGS) entry which is preliminary data.</text>
</comment>
<dbReference type="AlphaFoldDB" id="A0A7V4DGX0"/>
<evidence type="ECO:0000313" key="3">
    <source>
        <dbReference type="EMBL" id="HGI75331.1"/>
    </source>
</evidence>
<organism evidence="3">
    <name type="scientific">Candidatus Caldatribacterium californiense</name>
    <dbReference type="NCBI Taxonomy" id="1454726"/>
    <lineage>
        <taxon>Bacteria</taxon>
        <taxon>Pseudomonadati</taxon>
        <taxon>Atribacterota</taxon>
        <taxon>Atribacteria</taxon>
        <taxon>Atribacterales</taxon>
        <taxon>Candidatus Caldatribacteriaceae</taxon>
        <taxon>Candidatus Caldatribacterium</taxon>
    </lineage>
</organism>
<accession>A0A7V4DGX0</accession>
<sequence>MQFGLRIQDIIGLVLAVLIVAILISIILIIRENARERRLWREGEYEEEEPEKPRLRRAGASRKEEEPERALRRPRFSVQREAQREEEGVAESVEPLESRETVETVPLEEIRKEEPKEEPRQVVLERALRKLEDLGLDFGALKPVFSEDVIHFSPLLWEVKEEVKSGKELGDIVIHTVFRSLPGYSADEIVERYRSGDVSVVEKLEARVKTREGRDYLIATMNLAHFQVPELDRHFRQGNLREDEYELLKALKFVDRATKKDFARMVYARIMDED</sequence>
<feature type="region of interest" description="Disordered" evidence="1">
    <location>
        <begin position="42"/>
        <end position="98"/>
    </location>
</feature>
<protein>
    <submittedName>
        <fullName evidence="3">Uncharacterized protein</fullName>
    </submittedName>
</protein>
<proteinExistence type="predicted"/>
<name>A0A7V4DGX0_9BACT</name>
<evidence type="ECO:0000256" key="1">
    <source>
        <dbReference type="SAM" id="MobiDB-lite"/>
    </source>
</evidence>